<dbReference type="RefSeq" id="WP_190916909.1">
    <property type="nucleotide sequence ID" value="NZ_JACXIZ010000015.1"/>
</dbReference>
<dbReference type="CDD" id="cd00408">
    <property type="entry name" value="DHDPS-like"/>
    <property type="match status" value="1"/>
</dbReference>
<dbReference type="PIRSF" id="PIRSF001365">
    <property type="entry name" value="DHDPS"/>
    <property type="match status" value="1"/>
</dbReference>
<accession>A0A927BRE4</accession>
<dbReference type="Proteomes" id="UP000621560">
    <property type="component" value="Unassembled WGS sequence"/>
</dbReference>
<dbReference type="Pfam" id="PF00701">
    <property type="entry name" value="DHDPS"/>
    <property type="match status" value="2"/>
</dbReference>
<feature type="active site" description="Proton donor/acceptor" evidence="4">
    <location>
        <position position="141"/>
    </location>
</feature>
<dbReference type="InterPro" id="IPR002220">
    <property type="entry name" value="DapA-like"/>
</dbReference>
<proteinExistence type="inferred from homology"/>
<name>A0A927BRE4_9BACL</name>
<dbReference type="PANTHER" id="PTHR12128">
    <property type="entry name" value="DIHYDRODIPICOLINATE SYNTHASE"/>
    <property type="match status" value="1"/>
</dbReference>
<dbReference type="GO" id="GO:0008840">
    <property type="term" value="F:4-hydroxy-tetrahydrodipicolinate synthase activity"/>
    <property type="evidence" value="ECO:0007669"/>
    <property type="project" value="TreeGrafter"/>
</dbReference>
<keyword evidence="2 3" id="KW-0456">Lyase</keyword>
<sequence length="314" mass="34877">MKAINNGVWPTMITPFGTQGELDKKVLAQTVEWYIARGVDGLFAVCQSSEMFFLSLEERVKLAALTRQYSDGRVPVIASGHVSGRFEDQVEELLALADTGVDALVLITNRLAALDESDSIWLRNLERLLAELPAHIALGLYECPYPYKRLLSSDLLRACADTGRFRFLKDTSCDVSLIRAKLEAVEGTALKIFNANAATLLPSLQMGAAGYSGIMANFHPELYVWLTRHWQAEPRQAEELAALLSLTALIEKQLYPVNAKYFLSLEGVYKELETRVQASEAFSATDRLEIEQLRLLAQRAAQQLGIQTALPVTK</sequence>
<dbReference type="SUPFAM" id="SSF51569">
    <property type="entry name" value="Aldolase"/>
    <property type="match status" value="1"/>
</dbReference>
<feature type="active site" description="Schiff-base intermediate with substrate" evidence="4">
    <location>
        <position position="169"/>
    </location>
</feature>
<dbReference type="SMART" id="SM01130">
    <property type="entry name" value="DHDPS"/>
    <property type="match status" value="1"/>
</dbReference>
<dbReference type="Gene3D" id="3.20.20.70">
    <property type="entry name" value="Aldolase class I"/>
    <property type="match status" value="1"/>
</dbReference>
<reference evidence="5" key="1">
    <citation type="submission" date="2020-09" db="EMBL/GenBank/DDBJ databases">
        <title>A novel bacterium of genus Paenibacillus, isolated from South China Sea.</title>
        <authorList>
            <person name="Huang H."/>
            <person name="Mo K."/>
            <person name="Hu Y."/>
        </authorList>
    </citation>
    <scope>NUCLEOTIDE SEQUENCE</scope>
    <source>
        <strain evidence="5">IB182496</strain>
    </source>
</reference>
<comment type="caution">
    <text evidence="5">The sequence shown here is derived from an EMBL/GenBank/DDBJ whole genome shotgun (WGS) entry which is preliminary data.</text>
</comment>
<gene>
    <name evidence="5" type="ORF">IDH44_09205</name>
</gene>
<evidence type="ECO:0000313" key="6">
    <source>
        <dbReference type="Proteomes" id="UP000621560"/>
    </source>
</evidence>
<protein>
    <submittedName>
        <fullName evidence="5">Dihydrodipicolinate synthase family protein</fullName>
    </submittedName>
</protein>
<evidence type="ECO:0000256" key="2">
    <source>
        <dbReference type="ARBA" id="ARBA00023239"/>
    </source>
</evidence>
<dbReference type="InterPro" id="IPR013785">
    <property type="entry name" value="Aldolase_TIM"/>
</dbReference>
<comment type="similarity">
    <text evidence="1 3">Belongs to the DapA family.</text>
</comment>
<evidence type="ECO:0000313" key="5">
    <source>
        <dbReference type="EMBL" id="MBD2845367.1"/>
    </source>
</evidence>
<keyword evidence="6" id="KW-1185">Reference proteome</keyword>
<dbReference type="PANTHER" id="PTHR12128:SF66">
    <property type="entry name" value="4-HYDROXY-2-OXOGLUTARATE ALDOLASE, MITOCHONDRIAL"/>
    <property type="match status" value="1"/>
</dbReference>
<dbReference type="EMBL" id="JACXIZ010000015">
    <property type="protein sequence ID" value="MBD2845367.1"/>
    <property type="molecule type" value="Genomic_DNA"/>
</dbReference>
<dbReference type="AlphaFoldDB" id="A0A927BRE4"/>
<evidence type="ECO:0000256" key="4">
    <source>
        <dbReference type="PIRSR" id="PIRSR001365-1"/>
    </source>
</evidence>
<organism evidence="5 6">
    <name type="scientific">Paenibacillus sabuli</name>
    <dbReference type="NCBI Taxonomy" id="2772509"/>
    <lineage>
        <taxon>Bacteria</taxon>
        <taxon>Bacillati</taxon>
        <taxon>Bacillota</taxon>
        <taxon>Bacilli</taxon>
        <taxon>Bacillales</taxon>
        <taxon>Paenibacillaceae</taxon>
        <taxon>Paenibacillus</taxon>
    </lineage>
</organism>
<evidence type="ECO:0000256" key="3">
    <source>
        <dbReference type="PIRNR" id="PIRNR001365"/>
    </source>
</evidence>
<evidence type="ECO:0000256" key="1">
    <source>
        <dbReference type="ARBA" id="ARBA00007592"/>
    </source>
</evidence>